<dbReference type="InterPro" id="IPR050964">
    <property type="entry name" value="Striated_Muscle_Regulatory"/>
</dbReference>
<dbReference type="PANTHER" id="PTHR13817:SF151">
    <property type="entry name" value="TITIN"/>
    <property type="match status" value="1"/>
</dbReference>
<evidence type="ECO:0000256" key="2">
    <source>
        <dbReference type="ARBA" id="ARBA00022490"/>
    </source>
</evidence>
<dbReference type="InParanoid" id="A0A672I8T0"/>
<evidence type="ECO:0000313" key="7">
    <source>
        <dbReference type="Ensembl" id="ENSSFAP00005038043.1"/>
    </source>
</evidence>
<dbReference type="SUPFAM" id="SSF48726">
    <property type="entry name" value="Immunoglobulin"/>
    <property type="match status" value="3"/>
</dbReference>
<dbReference type="AlphaFoldDB" id="A0A672I8T0"/>
<dbReference type="PANTHER" id="PTHR13817">
    <property type="entry name" value="TITIN"/>
    <property type="match status" value="1"/>
</dbReference>
<sequence length="425" mass="47248">MQALTAMSGRSARFSAQVSGLPQPQVSWFKDSQVLYTSQKCKILHDENEHTLLLLEVFPEDAGMYSCQAKNDFGEPLSVEDSLCSSVKRDGPLCSTQGGLHLRTLELETESKRLSSSLGKKKEKPLFLSQLSPVVATVGEPATFTVRVSGFPKPAIQWTHNGQTVTSSSLYTFTQERDEYSLIINRVHRESEGEYSCTVSNRFGQCTSSSYLHVQVESKREVFGKSPEFIKTIESVQLREGGQVFFRYEVTGDPLPQVQWLRGSLHVQPSGFCIIVNNPDGSGYINIKSIKQEHGGVYTCKASNQYGEASCTAELLVLTEEPQEEIVQKTKSLKISMTDPEVIELEFTKEQQAKLMSATSEEVLPLSTVRAEALTDRIPEQRLLSSKPQQLVSGHLVESALSIQDEISGDVHRPEEERSFKVTEG</sequence>
<evidence type="ECO:0000256" key="5">
    <source>
        <dbReference type="SAM" id="MobiDB-lite"/>
    </source>
</evidence>
<dbReference type="SMART" id="SM00408">
    <property type="entry name" value="IGc2"/>
    <property type="match status" value="3"/>
</dbReference>
<dbReference type="Proteomes" id="UP000472267">
    <property type="component" value="Chromosome 16"/>
</dbReference>
<name>A0A672I8T0_SALFA</name>
<evidence type="ECO:0000259" key="6">
    <source>
        <dbReference type="PROSITE" id="PS50835"/>
    </source>
</evidence>
<reference evidence="7" key="3">
    <citation type="submission" date="2025-09" db="UniProtKB">
        <authorList>
            <consortium name="Ensembl"/>
        </authorList>
    </citation>
    <scope>IDENTIFICATION</scope>
</reference>
<feature type="compositionally biased region" description="Basic and acidic residues" evidence="5">
    <location>
        <begin position="409"/>
        <end position="425"/>
    </location>
</feature>
<proteinExistence type="predicted"/>
<reference evidence="7" key="2">
    <citation type="submission" date="2025-08" db="UniProtKB">
        <authorList>
            <consortium name="Ensembl"/>
        </authorList>
    </citation>
    <scope>IDENTIFICATION</scope>
</reference>
<organism evidence="7 8">
    <name type="scientific">Salarias fasciatus</name>
    <name type="common">Jewelled blenny</name>
    <name type="synonym">Blennius fasciatus</name>
    <dbReference type="NCBI Taxonomy" id="181472"/>
    <lineage>
        <taxon>Eukaryota</taxon>
        <taxon>Metazoa</taxon>
        <taxon>Chordata</taxon>
        <taxon>Craniata</taxon>
        <taxon>Vertebrata</taxon>
        <taxon>Euteleostomi</taxon>
        <taxon>Actinopterygii</taxon>
        <taxon>Neopterygii</taxon>
        <taxon>Teleostei</taxon>
        <taxon>Neoteleostei</taxon>
        <taxon>Acanthomorphata</taxon>
        <taxon>Ovalentaria</taxon>
        <taxon>Blenniimorphae</taxon>
        <taxon>Blenniiformes</taxon>
        <taxon>Blennioidei</taxon>
        <taxon>Blenniidae</taxon>
        <taxon>Salariinae</taxon>
        <taxon>Salarias</taxon>
    </lineage>
</organism>
<feature type="region of interest" description="Disordered" evidence="5">
    <location>
        <begin position="406"/>
        <end position="425"/>
    </location>
</feature>
<dbReference type="InterPro" id="IPR013098">
    <property type="entry name" value="Ig_I-set"/>
</dbReference>
<dbReference type="Pfam" id="PF07679">
    <property type="entry name" value="I-set"/>
    <property type="match status" value="3"/>
</dbReference>
<feature type="domain" description="Ig-like" evidence="6">
    <location>
        <begin position="227"/>
        <end position="316"/>
    </location>
</feature>
<comment type="subcellular location">
    <subcellularLocation>
        <location evidence="1">Cytoplasm</location>
    </subcellularLocation>
</comment>
<dbReference type="OMA" id="WCLERAC"/>
<feature type="domain" description="Ig-like" evidence="6">
    <location>
        <begin position="125"/>
        <end position="215"/>
    </location>
</feature>
<evidence type="ECO:0000256" key="3">
    <source>
        <dbReference type="ARBA" id="ARBA00022737"/>
    </source>
</evidence>
<dbReference type="SMART" id="SM00409">
    <property type="entry name" value="IG"/>
    <property type="match status" value="3"/>
</dbReference>
<dbReference type="PROSITE" id="PS50835">
    <property type="entry name" value="IG_LIKE"/>
    <property type="match status" value="3"/>
</dbReference>
<reference evidence="7" key="1">
    <citation type="submission" date="2019-06" db="EMBL/GenBank/DDBJ databases">
        <authorList>
            <consortium name="Wellcome Sanger Institute Data Sharing"/>
        </authorList>
    </citation>
    <scope>NUCLEOTIDE SEQUENCE [LARGE SCALE GENOMIC DNA]</scope>
</reference>
<evidence type="ECO:0000256" key="4">
    <source>
        <dbReference type="ARBA" id="ARBA00023319"/>
    </source>
</evidence>
<accession>A0A672I8T0</accession>
<dbReference type="GO" id="GO:0005737">
    <property type="term" value="C:cytoplasm"/>
    <property type="evidence" value="ECO:0007669"/>
    <property type="project" value="UniProtKB-SubCell"/>
</dbReference>
<dbReference type="InterPro" id="IPR003599">
    <property type="entry name" value="Ig_sub"/>
</dbReference>
<dbReference type="InterPro" id="IPR003598">
    <property type="entry name" value="Ig_sub2"/>
</dbReference>
<dbReference type="InterPro" id="IPR036179">
    <property type="entry name" value="Ig-like_dom_sf"/>
</dbReference>
<keyword evidence="2" id="KW-0963">Cytoplasm</keyword>
<dbReference type="Gene3D" id="2.60.40.10">
    <property type="entry name" value="Immunoglobulins"/>
    <property type="match status" value="3"/>
</dbReference>
<evidence type="ECO:0000256" key="1">
    <source>
        <dbReference type="ARBA" id="ARBA00004496"/>
    </source>
</evidence>
<evidence type="ECO:0000313" key="8">
    <source>
        <dbReference type="Proteomes" id="UP000472267"/>
    </source>
</evidence>
<keyword evidence="3" id="KW-0677">Repeat</keyword>
<protein>
    <recommendedName>
        <fullName evidence="6">Ig-like domain-containing protein</fullName>
    </recommendedName>
</protein>
<feature type="domain" description="Ig-like" evidence="6">
    <location>
        <begin position="1"/>
        <end position="78"/>
    </location>
</feature>
<dbReference type="InterPro" id="IPR007110">
    <property type="entry name" value="Ig-like_dom"/>
</dbReference>
<dbReference type="InterPro" id="IPR013783">
    <property type="entry name" value="Ig-like_fold"/>
</dbReference>
<dbReference type="FunFam" id="2.60.40.10:FF:000425">
    <property type="entry name" value="Myosin light chain kinase"/>
    <property type="match status" value="3"/>
</dbReference>
<dbReference type="Ensembl" id="ENSSFAT00005039460.1">
    <property type="protein sequence ID" value="ENSSFAP00005038043.1"/>
    <property type="gene ID" value="ENSSFAG00005019126.1"/>
</dbReference>
<keyword evidence="8" id="KW-1185">Reference proteome</keyword>
<keyword evidence="4" id="KW-0393">Immunoglobulin domain</keyword>